<organism evidence="1 2">
    <name type="scientific">Yarrowia lipolytica</name>
    <name type="common">Candida lipolytica</name>
    <dbReference type="NCBI Taxonomy" id="4952"/>
    <lineage>
        <taxon>Eukaryota</taxon>
        <taxon>Fungi</taxon>
        <taxon>Dikarya</taxon>
        <taxon>Ascomycota</taxon>
        <taxon>Saccharomycotina</taxon>
        <taxon>Dipodascomycetes</taxon>
        <taxon>Dipodascales</taxon>
        <taxon>Dipodascales incertae sedis</taxon>
        <taxon>Yarrowia</taxon>
    </lineage>
</organism>
<reference evidence="1 2" key="1">
    <citation type="journal article" date="2016" name="PLoS ONE">
        <title>Sequence Assembly of Yarrowia lipolytica Strain W29/CLIB89 Shows Transposable Element Diversity.</title>
        <authorList>
            <person name="Magnan C."/>
            <person name="Yu J."/>
            <person name="Chang I."/>
            <person name="Jahn E."/>
            <person name="Kanomata Y."/>
            <person name="Wu J."/>
            <person name="Zeller M."/>
            <person name="Oakes M."/>
            <person name="Baldi P."/>
            <person name="Sandmeyer S."/>
        </authorList>
    </citation>
    <scope>NUCLEOTIDE SEQUENCE [LARGE SCALE GENOMIC DNA]</scope>
    <source>
        <strain evidence="2">CLIB89(W29)</strain>
    </source>
</reference>
<proteinExistence type="predicted"/>
<dbReference type="GeneID" id="94582817"/>
<evidence type="ECO:0000313" key="1">
    <source>
        <dbReference type="EMBL" id="AOW02210.1"/>
    </source>
</evidence>
<dbReference type="EMBL" id="CP017555">
    <property type="protein sequence ID" value="AOW02210.1"/>
    <property type="molecule type" value="Genomic_DNA"/>
</dbReference>
<name>A0A1D8N9B9_YARLL</name>
<sequence length="73" mass="8234">MPNIDVICLVGSLLVYTLPPESSHCQKLSRSYQSRPRHVVENNSRNSGDELVLESCLRTWPSCSKLSDPIHCH</sequence>
<protein>
    <submittedName>
        <fullName evidence="1">Uncharacterized protein</fullName>
    </submittedName>
</protein>
<accession>A0A1D8N9B9</accession>
<evidence type="ECO:0000313" key="2">
    <source>
        <dbReference type="Proteomes" id="UP000182444"/>
    </source>
</evidence>
<dbReference type="RefSeq" id="XP_068138276.1">
    <property type="nucleotide sequence ID" value="XM_068282175.1"/>
</dbReference>
<dbReference type="Proteomes" id="UP000182444">
    <property type="component" value="Chromosome 1C"/>
</dbReference>
<dbReference type="VEuPathDB" id="FungiDB:YALI1_C02424g"/>
<gene>
    <name evidence="1" type="ORF">YALI1_C02424g</name>
</gene>
<dbReference type="AlphaFoldDB" id="A0A1D8N9B9"/>